<sequence>MRLGEGLQNSFLHCVPFSGSTLSFYFYGRAISPRRQSPPFLGHNRTGGCVSSQSPLVSVRGAEQPANYKLLINNMSAFQDGDVQLVVGPRGELQGRWEDWDEAGYGKLRKILITHGKAINSVQMGYEHKNLTTLAYSHRRGGDGDIFDSVR</sequence>
<proteinExistence type="predicted"/>
<dbReference type="AlphaFoldDB" id="A0A843XQ38"/>
<reference evidence="1" key="1">
    <citation type="submission" date="2017-07" db="EMBL/GenBank/DDBJ databases">
        <title>Taro Niue Genome Assembly and Annotation.</title>
        <authorList>
            <person name="Atibalentja N."/>
            <person name="Keating K."/>
            <person name="Fields C.J."/>
        </authorList>
    </citation>
    <scope>NUCLEOTIDE SEQUENCE</scope>
    <source>
        <strain evidence="1">Niue_2</strain>
        <tissue evidence="1">Leaf</tissue>
    </source>
</reference>
<keyword evidence="2" id="KW-1185">Reference proteome</keyword>
<dbReference type="SUPFAM" id="SSF51101">
    <property type="entry name" value="Mannose-binding lectins"/>
    <property type="match status" value="1"/>
</dbReference>
<accession>A0A843XQ38</accession>
<dbReference type="GO" id="GO:0030246">
    <property type="term" value="F:carbohydrate binding"/>
    <property type="evidence" value="ECO:0007669"/>
    <property type="project" value="UniProtKB-KW"/>
</dbReference>
<protein>
    <submittedName>
        <fullName evidence="1">Uncharacterized protein</fullName>
    </submittedName>
</protein>
<organism evidence="1 2">
    <name type="scientific">Colocasia esculenta</name>
    <name type="common">Wild taro</name>
    <name type="synonym">Arum esculentum</name>
    <dbReference type="NCBI Taxonomy" id="4460"/>
    <lineage>
        <taxon>Eukaryota</taxon>
        <taxon>Viridiplantae</taxon>
        <taxon>Streptophyta</taxon>
        <taxon>Embryophyta</taxon>
        <taxon>Tracheophyta</taxon>
        <taxon>Spermatophyta</taxon>
        <taxon>Magnoliopsida</taxon>
        <taxon>Liliopsida</taxon>
        <taxon>Araceae</taxon>
        <taxon>Aroideae</taxon>
        <taxon>Colocasieae</taxon>
        <taxon>Colocasia</taxon>
    </lineage>
</organism>
<dbReference type="Proteomes" id="UP000652761">
    <property type="component" value="Unassembled WGS sequence"/>
</dbReference>
<dbReference type="InterPro" id="IPR036404">
    <property type="entry name" value="Jacalin-like_lectin_dom_sf"/>
</dbReference>
<evidence type="ECO:0000313" key="1">
    <source>
        <dbReference type="EMBL" id="MQM21859.1"/>
    </source>
</evidence>
<gene>
    <name evidence="1" type="ORF">Taro_054905</name>
</gene>
<name>A0A843XQ38_COLES</name>
<comment type="caution">
    <text evidence="1">The sequence shown here is derived from an EMBL/GenBank/DDBJ whole genome shotgun (WGS) entry which is preliminary data.</text>
</comment>
<dbReference type="Gene3D" id="2.100.10.30">
    <property type="entry name" value="Jacalin-like lectin domain"/>
    <property type="match status" value="1"/>
</dbReference>
<evidence type="ECO:0000313" key="2">
    <source>
        <dbReference type="Proteomes" id="UP000652761"/>
    </source>
</evidence>
<dbReference type="EMBL" id="NMUH01011681">
    <property type="protein sequence ID" value="MQM21859.1"/>
    <property type="molecule type" value="Genomic_DNA"/>
</dbReference>